<proteinExistence type="predicted"/>
<organism evidence="1 2">
    <name type="scientific">Kribbella voronezhensis</name>
    <dbReference type="NCBI Taxonomy" id="2512212"/>
    <lineage>
        <taxon>Bacteria</taxon>
        <taxon>Bacillati</taxon>
        <taxon>Actinomycetota</taxon>
        <taxon>Actinomycetes</taxon>
        <taxon>Propionibacteriales</taxon>
        <taxon>Kribbellaceae</taxon>
        <taxon>Kribbella</taxon>
    </lineage>
</organism>
<accession>A0A4R7THK8</accession>
<dbReference type="Proteomes" id="UP000295151">
    <property type="component" value="Unassembled WGS sequence"/>
</dbReference>
<evidence type="ECO:0000313" key="2">
    <source>
        <dbReference type="Proteomes" id="UP000295151"/>
    </source>
</evidence>
<dbReference type="EMBL" id="SOCE01000001">
    <property type="protein sequence ID" value="TDU91801.1"/>
    <property type="molecule type" value="Genomic_DNA"/>
</dbReference>
<evidence type="ECO:0000313" key="1">
    <source>
        <dbReference type="EMBL" id="TDU91801.1"/>
    </source>
</evidence>
<protein>
    <submittedName>
        <fullName evidence="1">Uncharacterized protein</fullName>
    </submittedName>
</protein>
<gene>
    <name evidence="1" type="ORF">EV138_5414</name>
</gene>
<reference evidence="1 2" key="1">
    <citation type="submission" date="2019-03" db="EMBL/GenBank/DDBJ databases">
        <title>Genomic Encyclopedia of Type Strains, Phase III (KMG-III): the genomes of soil and plant-associated and newly described type strains.</title>
        <authorList>
            <person name="Whitman W."/>
        </authorList>
    </citation>
    <scope>NUCLEOTIDE SEQUENCE [LARGE SCALE GENOMIC DNA]</scope>
    <source>
        <strain evidence="1 2">VKM Ac-2575</strain>
    </source>
</reference>
<keyword evidence="2" id="KW-1185">Reference proteome</keyword>
<name>A0A4R7THK8_9ACTN</name>
<dbReference type="AlphaFoldDB" id="A0A4R7THK8"/>
<sequence length="379" mass="37200">MSPRRVFPALRSASAATKLFLVGLLLLLTAAGVAYGAQPAKPGLTLGISPASQSITRGTAATYTVAMTSTGGFTGKVTLTATGLPSGASAAFSPSSVTLTSGSTGTATLTVSTTSSTPIASSTITIKGTSGSVSGTVSAGLTVNAPLSSALSMSATPASVTMAPGSTAVFTIQLTRTNFPGSVTFAVLGGLPSGATAAFTPNPTTGNSSSLQITTPATAADGSFTLYLVGSGKDPGGTTRYAYASVGLVIAKAGNPFTISGNLSGALAPGLSRPLDLTLANPNKKPLSVTNLTVTVKTVTRTAYAIAHNQPCTTADYAVTQYSGSYPLTVPGNGSASLSSLGVSTSARPKVSMLNTALNQDGCKGATLTLAYSGSGQGS</sequence>
<comment type="caution">
    <text evidence="1">The sequence shown here is derived from an EMBL/GenBank/DDBJ whole genome shotgun (WGS) entry which is preliminary data.</text>
</comment>
<dbReference type="RefSeq" id="WP_202866833.1">
    <property type="nucleotide sequence ID" value="NZ_SOCE01000001.1"/>
</dbReference>